<protein>
    <submittedName>
        <fullName evidence="5">Mismatch-specific DNA-glycosylase</fullName>
    </submittedName>
</protein>
<dbReference type="RefSeq" id="WP_206657428.1">
    <property type="nucleotide sequence ID" value="NZ_CP071182.1"/>
</dbReference>
<keyword evidence="1" id="KW-0227">DNA damage</keyword>
<proteinExistence type="predicted"/>
<gene>
    <name evidence="5" type="ORF">JZ786_03510</name>
</gene>
<dbReference type="PANTHER" id="PTHR12159">
    <property type="entry name" value="G/T AND G/U MISMATCH-SPECIFIC DNA GLYCOSYLASE"/>
    <property type="match status" value="1"/>
</dbReference>
<dbReference type="CDD" id="cd10028">
    <property type="entry name" value="UDG-F2_TDG_MUG"/>
    <property type="match status" value="1"/>
</dbReference>
<accession>A0A9X7Z8B4</accession>
<dbReference type="Proteomes" id="UP000663505">
    <property type="component" value="Chromosome"/>
</dbReference>
<dbReference type="AlphaFoldDB" id="A0A9X7Z8B4"/>
<keyword evidence="3" id="KW-0234">DNA repair</keyword>
<dbReference type="InterPro" id="IPR015637">
    <property type="entry name" value="MUG/TDG"/>
</dbReference>
<dbReference type="PANTHER" id="PTHR12159:SF9">
    <property type="entry name" value="G_T MISMATCH-SPECIFIC THYMINE DNA GLYCOSYLASE"/>
    <property type="match status" value="1"/>
</dbReference>
<dbReference type="GO" id="GO:0004844">
    <property type="term" value="F:uracil DNA N-glycosylase activity"/>
    <property type="evidence" value="ECO:0007669"/>
    <property type="project" value="TreeGrafter"/>
</dbReference>
<evidence type="ECO:0000313" key="5">
    <source>
        <dbReference type="EMBL" id="QSO48093.1"/>
    </source>
</evidence>
<sequence length="167" mass="19212">MITEKLRPGLRIIFVGFNPSLTSHERGFNYAGRNNRFYKVLFESGLTHRLYAPEESPNLLDDYGYGFTNIVLRPTKRADEITSEEYAQGRIVLRGKLERYHPRIACFVGKGVYAEFSRRRQGVPWGFQTDSVVSGVRDFVGPSTSGLVRMRLEEQVDIYRELAHAMM</sequence>
<feature type="domain" description="Uracil-DNA glycosylase-like" evidence="4">
    <location>
        <begin position="7"/>
        <end position="157"/>
    </location>
</feature>
<dbReference type="InterPro" id="IPR036895">
    <property type="entry name" value="Uracil-DNA_glycosylase-like_sf"/>
</dbReference>
<evidence type="ECO:0000259" key="4">
    <source>
        <dbReference type="Pfam" id="PF03167"/>
    </source>
</evidence>
<evidence type="ECO:0000256" key="1">
    <source>
        <dbReference type="ARBA" id="ARBA00022763"/>
    </source>
</evidence>
<dbReference type="InterPro" id="IPR005122">
    <property type="entry name" value="Uracil-DNA_glycosylase-like"/>
</dbReference>
<dbReference type="GO" id="GO:0008263">
    <property type="term" value="F:pyrimidine-specific mismatch base pair DNA N-glycosylase activity"/>
    <property type="evidence" value="ECO:0007669"/>
    <property type="project" value="TreeGrafter"/>
</dbReference>
<dbReference type="EMBL" id="CP071182">
    <property type="protein sequence ID" value="QSO48093.1"/>
    <property type="molecule type" value="Genomic_DNA"/>
</dbReference>
<name>A0A9X7Z8B4_9BACL</name>
<dbReference type="Pfam" id="PF03167">
    <property type="entry name" value="UDG"/>
    <property type="match status" value="1"/>
</dbReference>
<organism evidence="5 6">
    <name type="scientific">Alicyclobacillus mengziensis</name>
    <dbReference type="NCBI Taxonomy" id="2931921"/>
    <lineage>
        <taxon>Bacteria</taxon>
        <taxon>Bacillati</taxon>
        <taxon>Bacillota</taxon>
        <taxon>Bacilli</taxon>
        <taxon>Bacillales</taxon>
        <taxon>Alicyclobacillaceae</taxon>
        <taxon>Alicyclobacillus</taxon>
    </lineage>
</organism>
<keyword evidence="6" id="KW-1185">Reference proteome</keyword>
<dbReference type="GO" id="GO:0006285">
    <property type="term" value="P:base-excision repair, AP site formation"/>
    <property type="evidence" value="ECO:0007669"/>
    <property type="project" value="InterPro"/>
</dbReference>
<dbReference type="SUPFAM" id="SSF52141">
    <property type="entry name" value="Uracil-DNA glycosylase-like"/>
    <property type="match status" value="1"/>
</dbReference>
<keyword evidence="2" id="KW-0378">Hydrolase</keyword>
<dbReference type="KEGG" id="afx:JZ786_03510"/>
<dbReference type="Gene3D" id="3.40.470.10">
    <property type="entry name" value="Uracil-DNA glycosylase-like domain"/>
    <property type="match status" value="1"/>
</dbReference>
<evidence type="ECO:0000256" key="3">
    <source>
        <dbReference type="ARBA" id="ARBA00023204"/>
    </source>
</evidence>
<evidence type="ECO:0000256" key="2">
    <source>
        <dbReference type="ARBA" id="ARBA00022801"/>
    </source>
</evidence>
<evidence type="ECO:0000313" key="6">
    <source>
        <dbReference type="Proteomes" id="UP000663505"/>
    </source>
</evidence>
<reference evidence="5 6" key="1">
    <citation type="submission" date="2021-02" db="EMBL/GenBank/DDBJ databases">
        <title>Alicyclobacillus curvatus sp. nov. and Alicyclobacillus mengziensis sp. nov., two acidophilic bacteria isolated from acid mine drainage.</title>
        <authorList>
            <person name="Huang Y."/>
        </authorList>
    </citation>
    <scope>NUCLEOTIDE SEQUENCE [LARGE SCALE GENOMIC DNA]</scope>
    <source>
        <strain evidence="5 6">S30H14</strain>
    </source>
</reference>